<dbReference type="PROSITE" id="PS51900">
    <property type="entry name" value="CB"/>
    <property type="match status" value="1"/>
</dbReference>
<dbReference type="Gene3D" id="3.10.10.10">
    <property type="entry name" value="HIV Type 1 Reverse Transcriptase, subunit A, domain 1"/>
    <property type="match status" value="1"/>
</dbReference>
<dbReference type="PROSITE" id="PS50878">
    <property type="entry name" value="RT_POL"/>
    <property type="match status" value="1"/>
</dbReference>
<dbReference type="InterPro" id="IPR011010">
    <property type="entry name" value="DNA_brk_join_enz"/>
</dbReference>
<name>A0A0N5BR41_STREA</name>
<dbReference type="Gene3D" id="1.10.150.130">
    <property type="match status" value="1"/>
</dbReference>
<dbReference type="WBParaSite" id="SPAL_0000834500.2">
    <property type="protein sequence ID" value="SPAL_0000834500.2"/>
    <property type="gene ID" value="SPAL_0000834500"/>
</dbReference>
<dbReference type="GO" id="GO:0003677">
    <property type="term" value="F:DNA binding"/>
    <property type="evidence" value="ECO:0007669"/>
    <property type="project" value="UniProtKB-KW"/>
</dbReference>
<dbReference type="CDD" id="cd00397">
    <property type="entry name" value="DNA_BRE_C"/>
    <property type="match status" value="1"/>
</dbReference>
<dbReference type="InterPro" id="IPR002104">
    <property type="entry name" value="Integrase_catalytic"/>
</dbReference>
<dbReference type="SUPFAM" id="SSF56672">
    <property type="entry name" value="DNA/RNA polymerases"/>
    <property type="match status" value="1"/>
</dbReference>
<dbReference type="GO" id="GO:0015074">
    <property type="term" value="P:DNA integration"/>
    <property type="evidence" value="ECO:0007669"/>
    <property type="project" value="InterPro"/>
</dbReference>
<dbReference type="SUPFAM" id="SSF47823">
    <property type="entry name" value="lambda integrase-like, N-terminal domain"/>
    <property type="match status" value="1"/>
</dbReference>
<reference evidence="8" key="1">
    <citation type="submission" date="2017-02" db="UniProtKB">
        <authorList>
            <consortium name="WormBaseParasite"/>
        </authorList>
    </citation>
    <scope>IDENTIFICATION</scope>
</reference>
<evidence type="ECO:0000259" key="6">
    <source>
        <dbReference type="PROSITE" id="PS51900"/>
    </source>
</evidence>
<dbReference type="PROSITE" id="PS51898">
    <property type="entry name" value="TYR_RECOMBINASE"/>
    <property type="match status" value="1"/>
</dbReference>
<keyword evidence="1" id="KW-0238">DNA-binding</keyword>
<dbReference type="GO" id="GO:0006310">
    <property type="term" value="P:DNA recombination"/>
    <property type="evidence" value="ECO:0007669"/>
    <property type="project" value="UniProtKB-KW"/>
</dbReference>
<dbReference type="InterPro" id="IPR010998">
    <property type="entry name" value="Integrase_recombinase_N"/>
</dbReference>
<dbReference type="PANTHER" id="PTHR33050:SF7">
    <property type="entry name" value="RIBONUCLEASE H"/>
    <property type="match status" value="1"/>
</dbReference>
<dbReference type="STRING" id="174720.A0A0N5BR41"/>
<feature type="domain" description="Core-binding (CB)" evidence="6">
    <location>
        <begin position="798"/>
        <end position="888"/>
    </location>
</feature>
<evidence type="ECO:0000313" key="7">
    <source>
        <dbReference type="Proteomes" id="UP000046392"/>
    </source>
</evidence>
<feature type="domain" description="Tyr recombinase" evidence="5">
    <location>
        <begin position="927"/>
        <end position="1113"/>
    </location>
</feature>
<dbReference type="InterPro" id="IPR044068">
    <property type="entry name" value="CB"/>
</dbReference>
<dbReference type="InterPro" id="IPR043128">
    <property type="entry name" value="Rev_trsase/Diguanyl_cyclase"/>
</dbReference>
<dbReference type="Proteomes" id="UP000046392">
    <property type="component" value="Unplaced"/>
</dbReference>
<dbReference type="InterPro" id="IPR052055">
    <property type="entry name" value="Hepadnavirus_pol/RT"/>
</dbReference>
<dbReference type="Pfam" id="PF00078">
    <property type="entry name" value="RVT_1"/>
    <property type="match status" value="1"/>
</dbReference>
<feature type="region of interest" description="Disordered" evidence="3">
    <location>
        <begin position="1"/>
        <end position="26"/>
    </location>
</feature>
<dbReference type="SUPFAM" id="SSF56349">
    <property type="entry name" value="DNA breaking-rejoining enzymes"/>
    <property type="match status" value="1"/>
</dbReference>
<keyword evidence="7" id="KW-1185">Reference proteome</keyword>
<dbReference type="InterPro" id="IPR013762">
    <property type="entry name" value="Integrase-like_cat_sf"/>
</dbReference>
<dbReference type="InterPro" id="IPR043502">
    <property type="entry name" value="DNA/RNA_pol_sf"/>
</dbReference>
<feature type="domain" description="Reverse transcriptase" evidence="4">
    <location>
        <begin position="308"/>
        <end position="490"/>
    </location>
</feature>
<protein>
    <submittedName>
        <fullName evidence="8">Reverse transcriptase domain-containing protein</fullName>
    </submittedName>
</protein>
<dbReference type="CDD" id="cd03714">
    <property type="entry name" value="RT_DIRS1"/>
    <property type="match status" value="1"/>
</dbReference>
<evidence type="ECO:0000256" key="3">
    <source>
        <dbReference type="SAM" id="MobiDB-lite"/>
    </source>
</evidence>
<evidence type="ECO:0000256" key="2">
    <source>
        <dbReference type="ARBA" id="ARBA00023172"/>
    </source>
</evidence>
<evidence type="ECO:0000259" key="4">
    <source>
        <dbReference type="PROSITE" id="PS50878"/>
    </source>
</evidence>
<dbReference type="Pfam" id="PF00589">
    <property type="entry name" value="Phage_integrase"/>
    <property type="match status" value="1"/>
</dbReference>
<dbReference type="Gene3D" id="3.30.70.270">
    <property type="match status" value="1"/>
</dbReference>
<dbReference type="Gene3D" id="1.10.443.10">
    <property type="entry name" value="Intergrase catalytic core"/>
    <property type="match status" value="1"/>
</dbReference>
<dbReference type="AlphaFoldDB" id="A0A0N5BR41"/>
<evidence type="ECO:0000259" key="5">
    <source>
        <dbReference type="PROSITE" id="PS51898"/>
    </source>
</evidence>
<dbReference type="PANTHER" id="PTHR33050">
    <property type="entry name" value="REVERSE TRANSCRIPTASE DOMAIN-CONTAINING PROTEIN"/>
    <property type="match status" value="1"/>
</dbReference>
<sequence length="1114" mass="127263">MEEFSNFAEDLAEIPEKEDNSTSEEPVEDLLTEWDCALLPSAPKMNIGERECRAISKLLMKQPRESETIKKIEEDYGFHKETNFLPPGLPIFMYSRLSKLPQRNSMEKQLKEIQTNLLQGLALVSKDLGQIKDNKQFLAGIYRLCNANSLINGARRENTLEAMNVTCGIKLYSPKHPLIEEEKVTLGEHSYISLFPNSLKTMLKDKYDPQMESLEALLSKSKKRSFSTVNKDNSSNGSYGGYVFKIQNFYKNWAEITSDPYILSIIKEGVQLGFITSPTAQTSPITYSLRDEDKIALDKLIVSLRERQIIEEVEQSSLKWCNPIFNVPRKNGLPRLIVDLSPLNSFLNIEHFKLEDISSAIDLVFKGCFFISIDLSDAYYSIGVKADETFFLGITSNNKFYKFNSLAFGIATAPKIFTRVTRPIVCFLRKQGWRICRYLDDFLIVAPDYKDAYKKSTYITNLLTKLGFLVNKEKSQLIPQKKILHLGFWLSNDGFLHVPEDKIGKLLSLTDDLLLTRRVKCRTVARYLGVCTACSRGIKNLSVYLRNLQQQVANTLKGTDNYNRFLTLSVESKEDLLYIKQNLRRNNGVNYLSTDASPDIIFTDASLEGWGAVSNGQYIKGTFSEEYFDEIIAIKEMLAIEYATSFFIKNRRVINDKTISCFTIKSDSLVCIHLLHRGGTTKGPRANIFNKIIKNILLNTEGYTVLFEHISGLLNQNADKLSREVITKEEITVAKEKRISLKALILNRLSLLDKKDLDNNEFNTDFDSKIDTLFNLHFIDLFASNANKLCCDFYSLYPQPNILREELERDLSLEVAETILASWSENTKKVYQSACSIWITFCKTQHRQLSNISINQLTDFVLFLKSQYSVSSVQTISAGITSLLHLSGRSLSDREKELLQRTLKGSTRLSLLSTSKIVHNTIWNLGEFLKTVKLFPDTEDLMFYAQKTITLLMIVSPQRVSELATLTLSNIQFFTSHTIFHITVPTKTKPQGFKFRIDNFPEDSSLCPIETLKKYITLSKDRRVDDSLFVTIKGPKKKVTTATLQRWIKLFLLKGNVDACAHSIRKSSTSWLFKKGITAEKIKNLCNWSTQGSTWERFYHKEISETNILTTLDQ</sequence>
<dbReference type="CDD" id="cd09275">
    <property type="entry name" value="RNase_HI_RT_DIRS1"/>
    <property type="match status" value="1"/>
</dbReference>
<dbReference type="InterPro" id="IPR000477">
    <property type="entry name" value="RT_dom"/>
</dbReference>
<proteinExistence type="predicted"/>
<accession>A0A0N5BR41</accession>
<organism evidence="7 8">
    <name type="scientific">Strongyloides papillosus</name>
    <name type="common">Intestinal threadworm</name>
    <dbReference type="NCBI Taxonomy" id="174720"/>
    <lineage>
        <taxon>Eukaryota</taxon>
        <taxon>Metazoa</taxon>
        <taxon>Ecdysozoa</taxon>
        <taxon>Nematoda</taxon>
        <taxon>Chromadorea</taxon>
        <taxon>Rhabditida</taxon>
        <taxon>Tylenchina</taxon>
        <taxon>Panagrolaimomorpha</taxon>
        <taxon>Strongyloidoidea</taxon>
        <taxon>Strongyloididae</taxon>
        <taxon>Strongyloides</taxon>
    </lineage>
</organism>
<keyword evidence="2" id="KW-0233">DNA recombination</keyword>
<evidence type="ECO:0000313" key="8">
    <source>
        <dbReference type="WBParaSite" id="SPAL_0000834500.2"/>
    </source>
</evidence>
<evidence type="ECO:0000256" key="1">
    <source>
        <dbReference type="ARBA" id="ARBA00023125"/>
    </source>
</evidence>